<feature type="transmembrane region" description="Helical" evidence="7">
    <location>
        <begin position="426"/>
        <end position="444"/>
    </location>
</feature>
<evidence type="ECO:0000256" key="4">
    <source>
        <dbReference type="ARBA" id="ARBA00022989"/>
    </source>
</evidence>
<dbReference type="OrthoDB" id="10021397at2759"/>
<dbReference type="InterPro" id="IPR011701">
    <property type="entry name" value="MFS"/>
</dbReference>
<evidence type="ECO:0000256" key="3">
    <source>
        <dbReference type="ARBA" id="ARBA00022692"/>
    </source>
</evidence>
<dbReference type="AlphaFoldDB" id="A0A1V8SA87"/>
<keyword evidence="3 7" id="KW-0812">Transmembrane</keyword>
<dbReference type="PANTHER" id="PTHR23501:SF187">
    <property type="entry name" value="MAJOR FACILITATOR SUPERFAMILY (MFS) PROFILE DOMAIN-CONTAINING PROTEIN"/>
    <property type="match status" value="1"/>
</dbReference>
<feature type="transmembrane region" description="Helical" evidence="7">
    <location>
        <begin position="57"/>
        <end position="78"/>
    </location>
</feature>
<keyword evidence="6" id="KW-0325">Glycoprotein</keyword>
<dbReference type="Proteomes" id="UP000192596">
    <property type="component" value="Unassembled WGS sequence"/>
</dbReference>
<comment type="caution">
    <text evidence="9">The sequence shown here is derived from an EMBL/GenBank/DDBJ whole genome shotgun (WGS) entry which is preliminary data.</text>
</comment>
<evidence type="ECO:0000256" key="2">
    <source>
        <dbReference type="ARBA" id="ARBA00022448"/>
    </source>
</evidence>
<dbReference type="Pfam" id="PF07690">
    <property type="entry name" value="MFS_1"/>
    <property type="match status" value="1"/>
</dbReference>
<name>A0A1V8SA87_9PEZI</name>
<comment type="subcellular location">
    <subcellularLocation>
        <location evidence="1">Membrane</location>
        <topology evidence="1">Multi-pass membrane protein</topology>
    </subcellularLocation>
</comment>
<evidence type="ECO:0000256" key="7">
    <source>
        <dbReference type="SAM" id="Phobius"/>
    </source>
</evidence>
<feature type="domain" description="Major facilitator superfamily (MFS) profile" evidence="8">
    <location>
        <begin position="1"/>
        <end position="449"/>
    </location>
</feature>
<feature type="transmembrane region" description="Helical" evidence="7">
    <location>
        <begin position="27"/>
        <end position="45"/>
    </location>
</feature>
<organism evidence="9 10">
    <name type="scientific">Cryoendolithus antarcticus</name>
    <dbReference type="NCBI Taxonomy" id="1507870"/>
    <lineage>
        <taxon>Eukaryota</taxon>
        <taxon>Fungi</taxon>
        <taxon>Dikarya</taxon>
        <taxon>Ascomycota</taxon>
        <taxon>Pezizomycotina</taxon>
        <taxon>Dothideomycetes</taxon>
        <taxon>Dothideomycetidae</taxon>
        <taxon>Cladosporiales</taxon>
        <taxon>Cladosporiaceae</taxon>
        <taxon>Cryoendolithus</taxon>
    </lineage>
</organism>
<evidence type="ECO:0000313" key="9">
    <source>
        <dbReference type="EMBL" id="OQN96128.1"/>
    </source>
</evidence>
<feature type="transmembrane region" description="Helical" evidence="7">
    <location>
        <begin position="221"/>
        <end position="240"/>
    </location>
</feature>
<feature type="transmembrane region" description="Helical" evidence="7">
    <location>
        <begin position="128"/>
        <end position="147"/>
    </location>
</feature>
<dbReference type="GO" id="GO:0005886">
    <property type="term" value="C:plasma membrane"/>
    <property type="evidence" value="ECO:0007669"/>
    <property type="project" value="TreeGrafter"/>
</dbReference>
<dbReference type="InParanoid" id="A0A1V8SA87"/>
<dbReference type="PANTHER" id="PTHR23501">
    <property type="entry name" value="MAJOR FACILITATOR SUPERFAMILY"/>
    <property type="match status" value="1"/>
</dbReference>
<feature type="transmembrane region" description="Helical" evidence="7">
    <location>
        <begin position="98"/>
        <end position="116"/>
    </location>
</feature>
<dbReference type="STRING" id="1507870.A0A1V8SA87"/>
<protein>
    <recommendedName>
        <fullName evidence="8">Major facilitator superfamily (MFS) profile domain-containing protein</fullName>
    </recommendedName>
</protein>
<dbReference type="GO" id="GO:0022857">
    <property type="term" value="F:transmembrane transporter activity"/>
    <property type="evidence" value="ECO:0007669"/>
    <property type="project" value="InterPro"/>
</dbReference>
<feature type="transmembrane region" description="Helical" evidence="7">
    <location>
        <begin position="284"/>
        <end position="304"/>
    </location>
</feature>
<dbReference type="InterPro" id="IPR036259">
    <property type="entry name" value="MFS_trans_sf"/>
</dbReference>
<dbReference type="EMBL" id="NAJO01000071">
    <property type="protein sequence ID" value="OQN96128.1"/>
    <property type="molecule type" value="Genomic_DNA"/>
</dbReference>
<reference evidence="10" key="1">
    <citation type="submission" date="2017-03" db="EMBL/GenBank/DDBJ databases">
        <title>Genomes of endolithic fungi from Antarctica.</title>
        <authorList>
            <person name="Coleine C."/>
            <person name="Masonjones S."/>
            <person name="Stajich J.E."/>
        </authorList>
    </citation>
    <scope>NUCLEOTIDE SEQUENCE [LARGE SCALE GENOMIC DNA]</scope>
    <source>
        <strain evidence="10">CCFEE 5527</strain>
    </source>
</reference>
<dbReference type="InterPro" id="IPR020846">
    <property type="entry name" value="MFS_dom"/>
</dbReference>
<keyword evidence="2" id="KW-0813">Transport</keyword>
<gene>
    <name evidence="9" type="ORF">B0A48_18043</name>
</gene>
<dbReference type="SUPFAM" id="SSF103473">
    <property type="entry name" value="MFS general substrate transporter"/>
    <property type="match status" value="1"/>
</dbReference>
<keyword evidence="4 7" id="KW-1133">Transmembrane helix</keyword>
<evidence type="ECO:0000256" key="1">
    <source>
        <dbReference type="ARBA" id="ARBA00004141"/>
    </source>
</evidence>
<evidence type="ECO:0000256" key="5">
    <source>
        <dbReference type="ARBA" id="ARBA00023136"/>
    </source>
</evidence>
<feature type="transmembrane region" description="Helical" evidence="7">
    <location>
        <begin position="311"/>
        <end position="332"/>
    </location>
</feature>
<feature type="transmembrane region" description="Helical" evidence="7">
    <location>
        <begin position="167"/>
        <end position="186"/>
    </location>
</feature>
<keyword evidence="5 7" id="KW-0472">Membrane</keyword>
<feature type="transmembrane region" description="Helical" evidence="7">
    <location>
        <begin position="198"/>
        <end position="215"/>
    </location>
</feature>
<dbReference type="PROSITE" id="PS50850">
    <property type="entry name" value="MFS"/>
    <property type="match status" value="1"/>
</dbReference>
<feature type="transmembrane region" description="Helical" evidence="7">
    <location>
        <begin position="260"/>
        <end position="278"/>
    </location>
</feature>
<evidence type="ECO:0000313" key="10">
    <source>
        <dbReference type="Proteomes" id="UP000192596"/>
    </source>
</evidence>
<keyword evidence="10" id="KW-1185">Reference proteome</keyword>
<accession>A0A1V8SA87</accession>
<proteinExistence type="predicted"/>
<dbReference type="Gene3D" id="1.20.1250.20">
    <property type="entry name" value="MFS general substrate transporter like domains"/>
    <property type="match status" value="1"/>
</dbReference>
<evidence type="ECO:0000259" key="8">
    <source>
        <dbReference type="PROSITE" id="PS50850"/>
    </source>
</evidence>
<sequence length="492" mass="52661">MLSAVEGTIITSALPAITEALGGGNSYIWVPNAYLLASVATLPLFTQASTIFDRQNLLLIAAALFVLGLSTVLGGGGINLLIETVVTDLVPLRERGKYMSLVIIGATIGATLGPFLRGIITDNSTWRWAFYLNLNIGSVASLALFMFLRVNYKQDTTWRQRFRRIDLSGNLIFIGAFISVLIAVTWGGTAYEWKSFRIIVPLLLGFLGIALVTAFEWSLRLSLGLTFIHAIVTYWTYYFLPIYFQSVNGQSAMHSGIDTLPTFAGGLVFALVGGVLLSKLGRYIPLHIAGFAVFTIAFGLLSLLDAKSNPAAWVFFQLIAASGSGVLVGILLPAVQAPLDQSVVATSTGVWSFARNFGCIWGVTIPSMMFNNQCAVLASGLSDQVLASKLTGGQAYQHATAAFLDSIADPALQKEVVEVFTGALRVVWLVGIAFAGVGLLLVFLEKEVALSNSLNTEFGIQGTKKSDDLGGEREGAIEMTPVQAAVVEAIPR</sequence>
<dbReference type="Gene3D" id="1.20.1720.10">
    <property type="entry name" value="Multidrug resistance protein D"/>
    <property type="match status" value="2"/>
</dbReference>
<evidence type="ECO:0000256" key="6">
    <source>
        <dbReference type="ARBA" id="ARBA00023180"/>
    </source>
</evidence>